<keyword evidence="2" id="KW-1185">Reference proteome</keyword>
<dbReference type="Proteomes" id="UP001152484">
    <property type="component" value="Unassembled WGS sequence"/>
</dbReference>
<protein>
    <submittedName>
        <fullName evidence="1">Uncharacterized protein</fullName>
    </submittedName>
</protein>
<accession>A0A9P1A106</accession>
<dbReference type="EMBL" id="CAMAPE010000080">
    <property type="protein sequence ID" value="CAH9119714.1"/>
    <property type="molecule type" value="Genomic_DNA"/>
</dbReference>
<name>A0A9P1A106_CUSEU</name>
<evidence type="ECO:0000313" key="1">
    <source>
        <dbReference type="EMBL" id="CAH9119714.1"/>
    </source>
</evidence>
<organism evidence="1 2">
    <name type="scientific">Cuscuta europaea</name>
    <name type="common">European dodder</name>
    <dbReference type="NCBI Taxonomy" id="41803"/>
    <lineage>
        <taxon>Eukaryota</taxon>
        <taxon>Viridiplantae</taxon>
        <taxon>Streptophyta</taxon>
        <taxon>Embryophyta</taxon>
        <taxon>Tracheophyta</taxon>
        <taxon>Spermatophyta</taxon>
        <taxon>Magnoliopsida</taxon>
        <taxon>eudicotyledons</taxon>
        <taxon>Gunneridae</taxon>
        <taxon>Pentapetalae</taxon>
        <taxon>asterids</taxon>
        <taxon>lamiids</taxon>
        <taxon>Solanales</taxon>
        <taxon>Convolvulaceae</taxon>
        <taxon>Cuscuteae</taxon>
        <taxon>Cuscuta</taxon>
        <taxon>Cuscuta subgen. Cuscuta</taxon>
    </lineage>
</organism>
<proteinExistence type="predicted"/>
<dbReference type="AlphaFoldDB" id="A0A9P1A106"/>
<gene>
    <name evidence="1" type="ORF">CEURO_LOCUS22463</name>
</gene>
<reference evidence="1" key="1">
    <citation type="submission" date="2022-07" db="EMBL/GenBank/DDBJ databases">
        <authorList>
            <person name="Macas J."/>
            <person name="Novak P."/>
            <person name="Neumann P."/>
        </authorList>
    </citation>
    <scope>NUCLEOTIDE SEQUENCE</scope>
</reference>
<evidence type="ECO:0000313" key="2">
    <source>
        <dbReference type="Proteomes" id="UP001152484"/>
    </source>
</evidence>
<sequence length="128" mass="14931">MPHMHRSRFSIEDALPRDGVFDVQKPTDRLGHRLFCTPFCIWIYCAFSAFVLCGKEEYHHVFICFPSGSTASEDQSFFFFERSEDQSLFSLKLFRNTFFLFCSTVNSTGWVCKPSINLLLVYVEKICL</sequence>
<comment type="caution">
    <text evidence="1">The sequence shown here is derived from an EMBL/GenBank/DDBJ whole genome shotgun (WGS) entry which is preliminary data.</text>
</comment>